<evidence type="ECO:0000313" key="1">
    <source>
        <dbReference type="EMBL" id="EGG50971.1"/>
    </source>
</evidence>
<name>F3QXT7_9BACT</name>
<organism evidence="1 2">
    <name type="scientific">Paraprevotella xylaniphila YIT 11841</name>
    <dbReference type="NCBI Taxonomy" id="762982"/>
    <lineage>
        <taxon>Bacteria</taxon>
        <taxon>Pseudomonadati</taxon>
        <taxon>Bacteroidota</taxon>
        <taxon>Bacteroidia</taxon>
        <taxon>Bacteroidales</taxon>
        <taxon>Prevotellaceae</taxon>
        <taxon>Paraprevotella</taxon>
    </lineage>
</organism>
<comment type="caution">
    <text evidence="1">The sequence shown here is derived from an EMBL/GenBank/DDBJ whole genome shotgun (WGS) entry which is preliminary data.</text>
</comment>
<protein>
    <submittedName>
        <fullName evidence="1">Uncharacterized protein</fullName>
    </submittedName>
</protein>
<dbReference type="HOGENOM" id="CLU_2790217_0_0_10"/>
<dbReference type="Proteomes" id="UP000005546">
    <property type="component" value="Unassembled WGS sequence"/>
</dbReference>
<evidence type="ECO:0000313" key="2">
    <source>
        <dbReference type="Proteomes" id="UP000005546"/>
    </source>
</evidence>
<proteinExistence type="predicted"/>
<sequence length="68" mass="7772">MRKERHGRVTEDKYSCVRVVILLFLKDCMVALFLSQPLPVCEYAILGGVEMTWCQNVNGMPGFGFNIF</sequence>
<reference evidence="1 2" key="1">
    <citation type="submission" date="2011-02" db="EMBL/GenBank/DDBJ databases">
        <authorList>
            <person name="Weinstock G."/>
            <person name="Sodergren E."/>
            <person name="Clifton S."/>
            <person name="Fulton L."/>
            <person name="Fulton B."/>
            <person name="Courtney L."/>
            <person name="Fronick C."/>
            <person name="Harrison M."/>
            <person name="Strong C."/>
            <person name="Farmer C."/>
            <person name="Delahaunty K."/>
            <person name="Markovic C."/>
            <person name="Hall O."/>
            <person name="Minx P."/>
            <person name="Tomlinson C."/>
            <person name="Mitreva M."/>
            <person name="Hou S."/>
            <person name="Chen J."/>
            <person name="Wollam A."/>
            <person name="Pepin K.H."/>
            <person name="Johnson M."/>
            <person name="Bhonagiri V."/>
            <person name="Zhang X."/>
            <person name="Suruliraj S."/>
            <person name="Warren W."/>
            <person name="Chinwalla A."/>
            <person name="Mardis E.R."/>
            <person name="Wilson R.K."/>
        </authorList>
    </citation>
    <scope>NUCLEOTIDE SEQUENCE [LARGE SCALE GENOMIC DNA]</scope>
    <source>
        <strain evidence="1 2">YIT 11841</strain>
    </source>
</reference>
<keyword evidence="2" id="KW-1185">Reference proteome</keyword>
<dbReference type="EMBL" id="AFBR01000090">
    <property type="protein sequence ID" value="EGG50971.1"/>
    <property type="molecule type" value="Genomic_DNA"/>
</dbReference>
<dbReference type="AlphaFoldDB" id="F3QXT7"/>
<gene>
    <name evidence="1" type="ORF">HMPREF9442_03026</name>
</gene>
<accession>F3QXT7</accession>
<dbReference type="STRING" id="762982.HMPREF9442_03026"/>